<dbReference type="InterPro" id="IPR001715">
    <property type="entry name" value="CH_dom"/>
</dbReference>
<gene>
    <name evidence="7" type="ORF">AMSG_04558</name>
</gene>
<dbReference type="PROSITE" id="PS50021">
    <property type="entry name" value="CH"/>
    <property type="match status" value="1"/>
</dbReference>
<feature type="domain" description="Calponin-homology (CH)" evidence="6">
    <location>
        <begin position="81"/>
        <end position="191"/>
    </location>
</feature>
<feature type="compositionally biased region" description="Polar residues" evidence="4">
    <location>
        <begin position="441"/>
        <end position="458"/>
    </location>
</feature>
<accession>A0A0L0D7G4</accession>
<dbReference type="InterPro" id="IPR001452">
    <property type="entry name" value="SH3_domain"/>
</dbReference>
<evidence type="ECO:0000313" key="7">
    <source>
        <dbReference type="EMBL" id="KNC48327.1"/>
    </source>
</evidence>
<feature type="region of interest" description="Disordered" evidence="4">
    <location>
        <begin position="545"/>
        <end position="567"/>
    </location>
</feature>
<proteinExistence type="predicted"/>
<feature type="region of interest" description="Disordered" evidence="4">
    <location>
        <begin position="303"/>
        <end position="351"/>
    </location>
</feature>
<protein>
    <recommendedName>
        <fullName evidence="9">SH3 domain-containing protein</fullName>
    </recommendedName>
</protein>
<feature type="region of interest" description="Disordered" evidence="4">
    <location>
        <begin position="244"/>
        <end position="278"/>
    </location>
</feature>
<dbReference type="RefSeq" id="XP_013758894.1">
    <property type="nucleotide sequence ID" value="XM_013903440.1"/>
</dbReference>
<evidence type="ECO:0000259" key="5">
    <source>
        <dbReference type="PROSITE" id="PS50002"/>
    </source>
</evidence>
<feature type="compositionally biased region" description="Low complexity" evidence="4">
    <location>
        <begin position="53"/>
        <end position="63"/>
    </location>
</feature>
<feature type="compositionally biased region" description="Basic residues" evidence="4">
    <location>
        <begin position="315"/>
        <end position="325"/>
    </location>
</feature>
<feature type="domain" description="SH3" evidence="5">
    <location>
        <begin position="476"/>
        <end position="539"/>
    </location>
</feature>
<dbReference type="GO" id="GO:0005085">
    <property type="term" value="F:guanyl-nucleotide exchange factor activity"/>
    <property type="evidence" value="ECO:0007669"/>
    <property type="project" value="UniProtKB-KW"/>
</dbReference>
<dbReference type="InterPro" id="IPR036872">
    <property type="entry name" value="CH_dom_sf"/>
</dbReference>
<dbReference type="SMART" id="SM00326">
    <property type="entry name" value="SH3"/>
    <property type="match status" value="1"/>
</dbReference>
<evidence type="ECO:0000256" key="4">
    <source>
        <dbReference type="SAM" id="MobiDB-lite"/>
    </source>
</evidence>
<dbReference type="Pfam" id="PF00307">
    <property type="entry name" value="CH"/>
    <property type="match status" value="1"/>
</dbReference>
<keyword evidence="1 3" id="KW-0728">SH3 domain</keyword>
<dbReference type="PROSITE" id="PS50002">
    <property type="entry name" value="SH3"/>
    <property type="match status" value="1"/>
</dbReference>
<evidence type="ECO:0000256" key="3">
    <source>
        <dbReference type="PROSITE-ProRule" id="PRU00192"/>
    </source>
</evidence>
<organism evidence="7 8">
    <name type="scientific">Thecamonas trahens ATCC 50062</name>
    <dbReference type="NCBI Taxonomy" id="461836"/>
    <lineage>
        <taxon>Eukaryota</taxon>
        <taxon>Apusozoa</taxon>
        <taxon>Apusomonadida</taxon>
        <taxon>Apusomonadidae</taxon>
        <taxon>Thecamonas</taxon>
    </lineage>
</organism>
<dbReference type="SMART" id="SM00033">
    <property type="entry name" value="CH"/>
    <property type="match status" value="1"/>
</dbReference>
<evidence type="ECO:0000313" key="8">
    <source>
        <dbReference type="Proteomes" id="UP000054408"/>
    </source>
</evidence>
<name>A0A0L0D7G4_THETB</name>
<keyword evidence="2" id="KW-0344">Guanine-nucleotide releasing factor</keyword>
<dbReference type="SUPFAM" id="SSF50044">
    <property type="entry name" value="SH3-domain"/>
    <property type="match status" value="1"/>
</dbReference>
<dbReference type="Proteomes" id="UP000054408">
    <property type="component" value="Unassembled WGS sequence"/>
</dbReference>
<dbReference type="SUPFAM" id="SSF47576">
    <property type="entry name" value="Calponin-homology domain, CH-domain"/>
    <property type="match status" value="1"/>
</dbReference>
<sequence>MGELDSGDFDYNLEALEADLAADRVSGAYRSHHNGTMSASLPELAFPSPPTTPSGTTDGAASTPEQDGPWGPEKIRARRYLALHHAVYLWLERVVRRSGNRLVSSSLFTALHDGLVLTELAYRYAPRRVESRKIVVCPASRADRRNNIKVFLRFCLSLGFKSARLFHVDDLYLRWDMERVVKALAYVGAHLTAKGFAPPFSPRPAEDYIFPAPALRAAVAYLAEVDTHREDLALGRKYLDARERERDRRRKMRAQSPEDAGGLDPAGGDSSVAAAAAEHAERTELELVARATKARLNAAAAAEAEAGGGSGEAKSRRKKKRRQMLRRSETVDTLLSTPLPPPPGPPPTVSVVASSTSFSNAQFPDDVASPQVGQLNDSLGLPLLDFDALTLEPPPRGRRRRGMNRQSTFADIDCGGEVLNLSTSGSIAALDDGGELEETEAPNSAAASETTDSQSQAMDESGSESEGATAELGDDDIGAYVVAMYSFEPRYESQLAMAPGDKFQILEAEAIDGWYSVAQVVAPFGHGYVPVSRVTPIMGFVAGHGSVSDENESPEADSREAEGLPQADAKVAMRSKLQDRLASMGFVHKVAVDPHLEDVFDIRKEIVAYAGELVRPAAGAEPVLEAGADSSAHGSEVSVPSVSDVGSDEPLDASLVVLEGDGGGDVVGNGSLVLLESEDGIVLLDDAELMRRIDDGVGNDSLVLLESESGIVVDDDKLGVDDLLLDSNGELLDDAELMRRIEDMESGDIDLAGLSDLDTDDELGLI</sequence>
<dbReference type="CDD" id="cd00014">
    <property type="entry name" value="CH_SF"/>
    <property type="match status" value="1"/>
</dbReference>
<dbReference type="InterPro" id="IPR036028">
    <property type="entry name" value="SH3-like_dom_sf"/>
</dbReference>
<evidence type="ECO:0000259" key="6">
    <source>
        <dbReference type="PROSITE" id="PS50021"/>
    </source>
</evidence>
<dbReference type="Gene3D" id="2.30.30.40">
    <property type="entry name" value="SH3 Domains"/>
    <property type="match status" value="1"/>
</dbReference>
<dbReference type="AlphaFoldDB" id="A0A0L0D7G4"/>
<keyword evidence="8" id="KW-1185">Reference proteome</keyword>
<evidence type="ECO:0008006" key="9">
    <source>
        <dbReference type="Google" id="ProtNLM"/>
    </source>
</evidence>
<reference evidence="7 8" key="1">
    <citation type="submission" date="2010-05" db="EMBL/GenBank/DDBJ databases">
        <title>The Genome Sequence of Thecamonas trahens ATCC 50062.</title>
        <authorList>
            <consortium name="The Broad Institute Genome Sequencing Platform"/>
            <person name="Russ C."/>
            <person name="Cuomo C."/>
            <person name="Shea T."/>
            <person name="Young S.K."/>
            <person name="Zeng Q."/>
            <person name="Koehrsen M."/>
            <person name="Haas B."/>
            <person name="Borodovsky M."/>
            <person name="Guigo R."/>
            <person name="Alvarado L."/>
            <person name="Berlin A."/>
            <person name="Bochicchio J."/>
            <person name="Borenstein D."/>
            <person name="Chapman S."/>
            <person name="Chen Z."/>
            <person name="Freedman E."/>
            <person name="Gellesch M."/>
            <person name="Goldberg J."/>
            <person name="Griggs A."/>
            <person name="Gujja S."/>
            <person name="Heilman E."/>
            <person name="Heiman D."/>
            <person name="Hepburn T."/>
            <person name="Howarth C."/>
            <person name="Jen D."/>
            <person name="Larson L."/>
            <person name="Mehta T."/>
            <person name="Park D."/>
            <person name="Pearson M."/>
            <person name="Roberts A."/>
            <person name="Saif S."/>
            <person name="Shenoy N."/>
            <person name="Sisk P."/>
            <person name="Stolte C."/>
            <person name="Sykes S."/>
            <person name="Thomson T."/>
            <person name="Walk T."/>
            <person name="White J."/>
            <person name="Yandava C."/>
            <person name="Burger G."/>
            <person name="Gray M.W."/>
            <person name="Holland P.W.H."/>
            <person name="King N."/>
            <person name="Lang F.B.F."/>
            <person name="Roger A.J."/>
            <person name="Ruiz-Trillo I."/>
            <person name="Lander E."/>
            <person name="Nusbaum C."/>
        </authorList>
    </citation>
    <scope>NUCLEOTIDE SEQUENCE [LARGE SCALE GENOMIC DNA]</scope>
    <source>
        <strain evidence="7 8">ATCC 50062</strain>
    </source>
</reference>
<dbReference type="EMBL" id="GL349450">
    <property type="protein sequence ID" value="KNC48327.1"/>
    <property type="molecule type" value="Genomic_DNA"/>
</dbReference>
<feature type="region of interest" description="Disordered" evidence="4">
    <location>
        <begin position="433"/>
        <end position="472"/>
    </location>
</feature>
<feature type="compositionally biased region" description="Pro residues" evidence="4">
    <location>
        <begin position="338"/>
        <end position="348"/>
    </location>
</feature>
<feature type="region of interest" description="Disordered" evidence="4">
    <location>
        <begin position="39"/>
        <end position="72"/>
    </location>
</feature>
<evidence type="ECO:0000256" key="1">
    <source>
        <dbReference type="ARBA" id="ARBA00022443"/>
    </source>
</evidence>
<dbReference type="GeneID" id="25564096"/>
<evidence type="ECO:0000256" key="2">
    <source>
        <dbReference type="ARBA" id="ARBA00022658"/>
    </source>
</evidence>
<dbReference type="Gene3D" id="1.10.418.10">
    <property type="entry name" value="Calponin-like domain"/>
    <property type="match status" value="1"/>
</dbReference>